<keyword evidence="2" id="KW-1185">Reference proteome</keyword>
<dbReference type="EMBL" id="CM023481">
    <property type="protein sequence ID" value="KAH6945393.1"/>
    <property type="molecule type" value="Genomic_DNA"/>
</dbReference>
<sequence length="490" mass="52829">MLPRLHPPLRPFKPSQRGHLAWLDAVLEINGITDEPTKHALLLSTLPADLQYLSVASSASPRPYSALRAAVLAYNGEPYSPPYSEYFASAATKRPVVPSPQPTHTSDPPSKPVPISSAPRPPSRSSLSAPTLDVEVDRVESSITPSTERSSPSETPPPLLSQVPASLEHNLTFSTVGDLSDTANTTQAGKTLLTSSAAYTTSPAVRHTVPATSSSTPSSLGNDPWSTVIPWQQQSISASMSSVVQEPAHHELPPPFRDVATKADTPDNNAPPAPLLEPPTHDDLTPSAEPHTIFNTSLAPSTPGGSGTTSAPPDLPAVSKSSHVTRTQATRDTSVTHSAPTINSAHHDLKPITNRRTGPSLVIPPAPVCPVRFMQLLPQGSSVRRHAYLCRHPRCCLALLPASLHRRHTFLSLPHATIVVEPRGRPSRYTPTLCIQYNTRVCGDYLLPPRHRRISCIPPHLSVRRAPRPLRNSQCRPPELSQGPYAFFLP</sequence>
<evidence type="ECO:0000313" key="1">
    <source>
        <dbReference type="EMBL" id="KAH6945393.1"/>
    </source>
</evidence>
<accession>A0ACB7TGZ5</accession>
<dbReference type="Proteomes" id="UP000821845">
    <property type="component" value="Chromosome 1"/>
</dbReference>
<comment type="caution">
    <text evidence="1">The sequence shown here is derived from an EMBL/GenBank/DDBJ whole genome shotgun (WGS) entry which is preliminary data.</text>
</comment>
<protein>
    <submittedName>
        <fullName evidence="1">Uncharacterized protein</fullName>
    </submittedName>
</protein>
<organism evidence="1 2">
    <name type="scientific">Hyalomma asiaticum</name>
    <name type="common">Tick</name>
    <dbReference type="NCBI Taxonomy" id="266040"/>
    <lineage>
        <taxon>Eukaryota</taxon>
        <taxon>Metazoa</taxon>
        <taxon>Ecdysozoa</taxon>
        <taxon>Arthropoda</taxon>
        <taxon>Chelicerata</taxon>
        <taxon>Arachnida</taxon>
        <taxon>Acari</taxon>
        <taxon>Parasitiformes</taxon>
        <taxon>Ixodida</taxon>
        <taxon>Ixodoidea</taxon>
        <taxon>Ixodidae</taxon>
        <taxon>Hyalomminae</taxon>
        <taxon>Hyalomma</taxon>
    </lineage>
</organism>
<name>A0ACB7TGZ5_HYAAI</name>
<gene>
    <name evidence="1" type="ORF">HPB50_008211</name>
</gene>
<reference evidence="1" key="1">
    <citation type="submission" date="2020-05" db="EMBL/GenBank/DDBJ databases">
        <title>Large-scale comparative analyses of tick genomes elucidate their genetic diversity and vector capacities.</title>
        <authorList>
            <person name="Jia N."/>
            <person name="Wang J."/>
            <person name="Shi W."/>
            <person name="Du L."/>
            <person name="Sun Y."/>
            <person name="Zhan W."/>
            <person name="Jiang J."/>
            <person name="Wang Q."/>
            <person name="Zhang B."/>
            <person name="Ji P."/>
            <person name="Sakyi L.B."/>
            <person name="Cui X."/>
            <person name="Yuan T."/>
            <person name="Jiang B."/>
            <person name="Yang W."/>
            <person name="Lam T.T.-Y."/>
            <person name="Chang Q."/>
            <person name="Ding S."/>
            <person name="Wang X."/>
            <person name="Zhu J."/>
            <person name="Ruan X."/>
            <person name="Zhao L."/>
            <person name="Wei J."/>
            <person name="Que T."/>
            <person name="Du C."/>
            <person name="Cheng J."/>
            <person name="Dai P."/>
            <person name="Han X."/>
            <person name="Huang E."/>
            <person name="Gao Y."/>
            <person name="Liu J."/>
            <person name="Shao H."/>
            <person name="Ye R."/>
            <person name="Li L."/>
            <person name="Wei W."/>
            <person name="Wang X."/>
            <person name="Wang C."/>
            <person name="Yang T."/>
            <person name="Huo Q."/>
            <person name="Li W."/>
            <person name="Guo W."/>
            <person name="Chen H."/>
            <person name="Zhou L."/>
            <person name="Ni X."/>
            <person name="Tian J."/>
            <person name="Zhou Y."/>
            <person name="Sheng Y."/>
            <person name="Liu T."/>
            <person name="Pan Y."/>
            <person name="Xia L."/>
            <person name="Li J."/>
            <person name="Zhao F."/>
            <person name="Cao W."/>
        </authorList>
    </citation>
    <scope>NUCLEOTIDE SEQUENCE</scope>
    <source>
        <strain evidence="1">Hyas-2018</strain>
    </source>
</reference>
<proteinExistence type="predicted"/>
<evidence type="ECO:0000313" key="2">
    <source>
        <dbReference type="Proteomes" id="UP000821845"/>
    </source>
</evidence>